<proteinExistence type="inferred from homology"/>
<evidence type="ECO:0000256" key="1">
    <source>
        <dbReference type="ARBA" id="ARBA00001971"/>
    </source>
</evidence>
<protein>
    <recommendedName>
        <fullName evidence="15">Cytochrome P450 71D10</fullName>
    </recommendedName>
</protein>
<evidence type="ECO:0000256" key="8">
    <source>
        <dbReference type="ARBA" id="ARBA00023002"/>
    </source>
</evidence>
<dbReference type="EMBL" id="AM487125">
    <property type="protein sequence ID" value="CAN81963.1"/>
    <property type="molecule type" value="Genomic_DNA"/>
</dbReference>
<evidence type="ECO:0000256" key="7">
    <source>
        <dbReference type="ARBA" id="ARBA00022989"/>
    </source>
</evidence>
<keyword evidence="9 12" id="KW-0408">Iron</keyword>
<gene>
    <name evidence="14" type="ORF">VITISV_017948</name>
</gene>
<dbReference type="InterPro" id="IPR036396">
    <property type="entry name" value="Cyt_P450_sf"/>
</dbReference>
<evidence type="ECO:0000256" key="6">
    <source>
        <dbReference type="ARBA" id="ARBA00022723"/>
    </source>
</evidence>
<keyword evidence="7" id="KW-1133">Transmembrane helix</keyword>
<evidence type="ECO:0000313" key="14">
    <source>
        <dbReference type="EMBL" id="CAN81963.1"/>
    </source>
</evidence>
<keyword evidence="4 12" id="KW-0349">Heme</keyword>
<evidence type="ECO:0008006" key="15">
    <source>
        <dbReference type="Google" id="ProtNLM"/>
    </source>
</evidence>
<dbReference type="FunFam" id="1.10.630.10:FF:000146">
    <property type="entry name" value="Os06g0641800 protein"/>
    <property type="match status" value="1"/>
</dbReference>
<reference evidence="14" key="1">
    <citation type="journal article" date="2007" name="PLoS ONE">
        <title>The first genome sequence of an elite grapevine cultivar (Pinot noir Vitis vinifera L.): coping with a highly heterozygous genome.</title>
        <authorList>
            <person name="Velasco R."/>
            <person name="Zharkikh A."/>
            <person name="Troggio M."/>
            <person name="Cartwright D.A."/>
            <person name="Cestaro A."/>
            <person name="Pruss D."/>
            <person name="Pindo M."/>
            <person name="FitzGerald L.M."/>
            <person name="Vezzulli S."/>
            <person name="Reid J."/>
            <person name="Malacarne G."/>
            <person name="Iliev D."/>
            <person name="Coppola G."/>
            <person name="Wardell B."/>
            <person name="Micheletti D."/>
            <person name="Macalma T."/>
            <person name="Facci M."/>
            <person name="Mitchell J.T."/>
            <person name="Perazzolli M."/>
            <person name="Eldredge G."/>
            <person name="Gatto P."/>
            <person name="Oyzerski R."/>
            <person name="Moretto M."/>
            <person name="Gutin N."/>
            <person name="Stefanini M."/>
            <person name="Chen Y."/>
            <person name="Segala C."/>
            <person name="Davenport C."/>
            <person name="Dematte L."/>
            <person name="Mraz A."/>
            <person name="Battilana J."/>
            <person name="Stormo K."/>
            <person name="Costa F."/>
            <person name="Tao Q."/>
            <person name="Si-Ammour A."/>
            <person name="Harkins T."/>
            <person name="Lackey A."/>
            <person name="Perbost C."/>
            <person name="Taillon B."/>
            <person name="Stella A."/>
            <person name="Solovyev V."/>
            <person name="Fawcett J.A."/>
            <person name="Sterck L."/>
            <person name="Vandepoele K."/>
            <person name="Grando S.M."/>
            <person name="Toppo S."/>
            <person name="Moser C."/>
            <person name="Lanchbury J."/>
            <person name="Bogden R."/>
            <person name="Skolnick M."/>
            <person name="Sgaramella V."/>
            <person name="Bhatnagar S.K."/>
            <person name="Fontana P."/>
            <person name="Gutin A."/>
            <person name="Van de Peer Y."/>
            <person name="Salamini F."/>
            <person name="Viola R."/>
        </authorList>
    </citation>
    <scope>NUCLEOTIDE SEQUENCE</scope>
</reference>
<evidence type="ECO:0000256" key="5">
    <source>
        <dbReference type="ARBA" id="ARBA00022692"/>
    </source>
</evidence>
<dbReference type="GO" id="GO:0020037">
    <property type="term" value="F:heme binding"/>
    <property type="evidence" value="ECO:0007669"/>
    <property type="project" value="InterPro"/>
</dbReference>
<organism evidence="14">
    <name type="scientific">Vitis vinifera</name>
    <name type="common">Grape</name>
    <dbReference type="NCBI Taxonomy" id="29760"/>
    <lineage>
        <taxon>Eukaryota</taxon>
        <taxon>Viridiplantae</taxon>
        <taxon>Streptophyta</taxon>
        <taxon>Embryophyta</taxon>
        <taxon>Tracheophyta</taxon>
        <taxon>Spermatophyta</taxon>
        <taxon>Magnoliopsida</taxon>
        <taxon>eudicotyledons</taxon>
        <taxon>Gunneridae</taxon>
        <taxon>Pentapetalae</taxon>
        <taxon>rosids</taxon>
        <taxon>Vitales</taxon>
        <taxon>Vitaceae</taxon>
        <taxon>Viteae</taxon>
        <taxon>Vitis</taxon>
    </lineage>
</organism>
<keyword evidence="8 13" id="KW-0560">Oxidoreductase</keyword>
<dbReference type="GO" id="GO:0005506">
    <property type="term" value="F:iron ion binding"/>
    <property type="evidence" value="ECO:0007669"/>
    <property type="project" value="InterPro"/>
</dbReference>
<name>A5C9L8_VITVI</name>
<dbReference type="Gene3D" id="1.10.630.10">
    <property type="entry name" value="Cytochrome P450"/>
    <property type="match status" value="1"/>
</dbReference>
<keyword evidence="5" id="KW-0812">Transmembrane</keyword>
<evidence type="ECO:0000256" key="13">
    <source>
        <dbReference type="RuleBase" id="RU000461"/>
    </source>
</evidence>
<comment type="cofactor">
    <cofactor evidence="1 12">
        <name>heme</name>
        <dbReference type="ChEBI" id="CHEBI:30413"/>
    </cofactor>
</comment>
<dbReference type="GO" id="GO:0004497">
    <property type="term" value="F:monooxygenase activity"/>
    <property type="evidence" value="ECO:0007669"/>
    <property type="project" value="UniProtKB-KW"/>
</dbReference>
<evidence type="ECO:0000256" key="4">
    <source>
        <dbReference type="ARBA" id="ARBA00022617"/>
    </source>
</evidence>
<evidence type="ECO:0000256" key="9">
    <source>
        <dbReference type="ARBA" id="ARBA00023004"/>
    </source>
</evidence>
<dbReference type="InterPro" id="IPR001128">
    <property type="entry name" value="Cyt_P450"/>
</dbReference>
<comment type="subcellular location">
    <subcellularLocation>
        <location evidence="2">Membrane</location>
        <topology evidence="2">Single-pass membrane protein</topology>
    </subcellularLocation>
</comment>
<dbReference type="PROSITE" id="PS00086">
    <property type="entry name" value="CYTOCHROME_P450"/>
    <property type="match status" value="1"/>
</dbReference>
<sequence>MCKINGYEIPEKTRIIVNAWAIGRDSDYWVEAERFYPERFLDSSIDYKGTDFGYIPFGAGRRICPGILFAMPGIELPLANLLYHFDWKLPNGMKAEDLDMTEAFGLAVRRKQDLHLIPIPYNPSHAD</sequence>
<evidence type="ECO:0000256" key="2">
    <source>
        <dbReference type="ARBA" id="ARBA00004167"/>
    </source>
</evidence>
<dbReference type="PANTHER" id="PTHR47953">
    <property type="entry name" value="OS08G0105600 PROTEIN"/>
    <property type="match status" value="1"/>
</dbReference>
<dbReference type="AlphaFoldDB" id="A5C9L8"/>
<dbReference type="PANTHER" id="PTHR47953:SF19">
    <property type="entry name" value="OS06G0641600 PROTEIN"/>
    <property type="match status" value="1"/>
</dbReference>
<accession>A5C9L8</accession>
<dbReference type="Pfam" id="PF00067">
    <property type="entry name" value="p450"/>
    <property type="match status" value="1"/>
</dbReference>
<evidence type="ECO:0000256" key="11">
    <source>
        <dbReference type="ARBA" id="ARBA00023136"/>
    </source>
</evidence>
<feature type="binding site" description="axial binding residue" evidence="12">
    <location>
        <position position="64"/>
    </location>
    <ligand>
        <name>heme</name>
        <dbReference type="ChEBI" id="CHEBI:30413"/>
    </ligand>
    <ligandPart>
        <name>Fe</name>
        <dbReference type="ChEBI" id="CHEBI:18248"/>
    </ligandPart>
</feature>
<dbReference type="OrthoDB" id="1470350at2759"/>
<dbReference type="InterPro" id="IPR002401">
    <property type="entry name" value="Cyt_P450_E_grp-I"/>
</dbReference>
<dbReference type="GO" id="GO:0016020">
    <property type="term" value="C:membrane"/>
    <property type="evidence" value="ECO:0007669"/>
    <property type="project" value="UniProtKB-SubCell"/>
</dbReference>
<keyword evidence="11" id="KW-0472">Membrane</keyword>
<keyword evidence="10 13" id="KW-0503">Monooxygenase</keyword>
<evidence type="ECO:0000256" key="3">
    <source>
        <dbReference type="ARBA" id="ARBA00010617"/>
    </source>
</evidence>
<dbReference type="InterPro" id="IPR017972">
    <property type="entry name" value="Cyt_P450_CS"/>
</dbReference>
<evidence type="ECO:0000256" key="12">
    <source>
        <dbReference type="PIRSR" id="PIRSR602401-1"/>
    </source>
</evidence>
<dbReference type="GO" id="GO:0016705">
    <property type="term" value="F:oxidoreductase activity, acting on paired donors, with incorporation or reduction of molecular oxygen"/>
    <property type="evidence" value="ECO:0007669"/>
    <property type="project" value="InterPro"/>
</dbReference>
<evidence type="ECO:0000256" key="10">
    <source>
        <dbReference type="ARBA" id="ARBA00023033"/>
    </source>
</evidence>
<dbReference type="PRINTS" id="PR00463">
    <property type="entry name" value="EP450I"/>
</dbReference>
<dbReference type="SUPFAM" id="SSF48264">
    <property type="entry name" value="Cytochrome P450"/>
    <property type="match status" value="1"/>
</dbReference>
<comment type="similarity">
    <text evidence="3 13">Belongs to the cytochrome P450 family.</text>
</comment>
<keyword evidence="6 12" id="KW-0479">Metal-binding</keyword>
<dbReference type="InterPro" id="IPR052306">
    <property type="entry name" value="CYP450_71D"/>
</dbReference>